<keyword evidence="2" id="KW-1185">Reference proteome</keyword>
<dbReference type="Pfam" id="PF11943">
    <property type="entry name" value="DUF3460"/>
    <property type="match status" value="1"/>
</dbReference>
<evidence type="ECO:0000313" key="1">
    <source>
        <dbReference type="EMBL" id="KDR31983.1"/>
    </source>
</evidence>
<dbReference type="Proteomes" id="UP000027451">
    <property type="component" value="Unassembled WGS sequence"/>
</dbReference>
<dbReference type="RefSeq" id="WP_008345557.1">
    <property type="nucleotide sequence ID" value="NZ_CP084288.1"/>
</dbReference>
<proteinExistence type="predicted"/>
<dbReference type="InterPro" id="IPR021853">
    <property type="entry name" value="DUF3460"/>
</dbReference>
<dbReference type="EMBL" id="JFHD01000004">
    <property type="protein sequence ID" value="KDR31983.1"/>
    <property type="molecule type" value="Genomic_DNA"/>
</dbReference>
<evidence type="ECO:0000313" key="2">
    <source>
        <dbReference type="Proteomes" id="UP000027451"/>
    </source>
</evidence>
<protein>
    <recommendedName>
        <fullName evidence="3">DUF3460 family protein</fullName>
    </recommendedName>
</protein>
<dbReference type="AlphaFoldDB" id="A0A656QMX7"/>
<name>A0A656QMX7_9BURK</name>
<sequence>MSFLQRLFHRREHAVKTDLYVSDFEQFLNRLKHDHPELDREQMLGRALLWDKLPQFPNSGDVAAKEGELRQPSYVYYSRTD</sequence>
<evidence type="ECO:0008006" key="3">
    <source>
        <dbReference type="Google" id="ProtNLM"/>
    </source>
</evidence>
<dbReference type="OrthoDB" id="5296692at2"/>
<organism evidence="1 2">
    <name type="scientific">Caballeronia zhejiangensis</name>
    <dbReference type="NCBI Taxonomy" id="871203"/>
    <lineage>
        <taxon>Bacteria</taxon>
        <taxon>Pseudomonadati</taxon>
        <taxon>Pseudomonadota</taxon>
        <taxon>Betaproteobacteria</taxon>
        <taxon>Burkholderiales</taxon>
        <taxon>Burkholderiaceae</taxon>
        <taxon>Caballeronia</taxon>
    </lineage>
</organism>
<reference evidence="1 2" key="1">
    <citation type="submission" date="2014-03" db="EMBL/GenBank/DDBJ databases">
        <title>Draft Genome Sequences of Four Burkholderia Strains.</title>
        <authorList>
            <person name="Liu X.Y."/>
            <person name="Li C.X."/>
            <person name="Xu J.H."/>
        </authorList>
    </citation>
    <scope>NUCLEOTIDE SEQUENCE [LARGE SCALE GENOMIC DNA]</scope>
    <source>
        <strain evidence="1 2">OP-1</strain>
    </source>
</reference>
<gene>
    <name evidence="1" type="ORF">BG60_25355</name>
</gene>
<comment type="caution">
    <text evidence="1">The sequence shown here is derived from an EMBL/GenBank/DDBJ whole genome shotgun (WGS) entry which is preliminary data.</text>
</comment>
<accession>A0A656QMX7</accession>